<dbReference type="PROSITE" id="PS51094">
    <property type="entry name" value="PTS_EIIA_TYPE_2"/>
    <property type="match status" value="1"/>
</dbReference>
<dbReference type="InterPro" id="IPR016152">
    <property type="entry name" value="PTrfase/Anion_transptr"/>
</dbReference>
<feature type="domain" description="PTS EIIB type-2" evidence="7">
    <location>
        <begin position="393"/>
        <end position="486"/>
    </location>
</feature>
<dbReference type="Proteomes" id="UP001589836">
    <property type="component" value="Unassembled WGS sequence"/>
</dbReference>
<dbReference type="InterPro" id="IPR013011">
    <property type="entry name" value="PTS_EIIB_2"/>
</dbReference>
<organism evidence="9 10">
    <name type="scientific">Pontibacillus salicampi</name>
    <dbReference type="NCBI Taxonomy" id="1449801"/>
    <lineage>
        <taxon>Bacteria</taxon>
        <taxon>Bacillati</taxon>
        <taxon>Bacillota</taxon>
        <taxon>Bacilli</taxon>
        <taxon>Bacillales</taxon>
        <taxon>Bacillaceae</taxon>
        <taxon>Pontibacillus</taxon>
    </lineage>
</organism>
<reference evidence="9 10" key="1">
    <citation type="submission" date="2024-09" db="EMBL/GenBank/DDBJ databases">
        <authorList>
            <person name="Sun Q."/>
            <person name="Mori K."/>
        </authorList>
    </citation>
    <scope>NUCLEOTIDE SEQUENCE [LARGE SCALE GENOMIC DNA]</scope>
    <source>
        <strain evidence="9 10">NCAIM B.02529</strain>
    </source>
</reference>
<dbReference type="Pfam" id="PF05043">
    <property type="entry name" value="Mga"/>
    <property type="match status" value="1"/>
</dbReference>
<dbReference type="Gene3D" id="1.10.10.10">
    <property type="entry name" value="Winged helix-like DNA-binding domain superfamily/Winged helix DNA-binding domain"/>
    <property type="match status" value="1"/>
</dbReference>
<protein>
    <submittedName>
        <fullName evidence="9">BglG family transcription antiterminator</fullName>
    </submittedName>
</protein>
<evidence type="ECO:0000259" key="8">
    <source>
        <dbReference type="PROSITE" id="PS51372"/>
    </source>
</evidence>
<accession>A0ABV6LRL1</accession>
<dbReference type="InterPro" id="IPR036634">
    <property type="entry name" value="PRD_sf"/>
</dbReference>
<evidence type="ECO:0000256" key="3">
    <source>
        <dbReference type="ARBA" id="ARBA00023015"/>
    </source>
</evidence>
<evidence type="ECO:0000256" key="2">
    <source>
        <dbReference type="ARBA" id="ARBA00022737"/>
    </source>
</evidence>
<keyword evidence="2" id="KW-0677">Repeat</keyword>
<dbReference type="InterPro" id="IPR036388">
    <property type="entry name" value="WH-like_DNA-bd_sf"/>
</dbReference>
<evidence type="ECO:0000256" key="1">
    <source>
        <dbReference type="ARBA" id="ARBA00022679"/>
    </source>
</evidence>
<dbReference type="InterPro" id="IPR002178">
    <property type="entry name" value="PTS_EIIA_type-2_dom"/>
</dbReference>
<sequence>MLSTRQKELLSTLLHRSEYTTIGFLASLQNISQRSIRYDLDAVDSILQKMGASLTRTPGKGVLLRVSEGKRTLLFHIIEGNEQVVDKSIHIKMMSIFIVMKESLTIQELTDEFQISRSSVQNYLVDIEMKLEEYNLKLKRFSWKGIVVTGQEKNKRQFLYHMLSNSPSHVKRAEIWVADEMNNTLDLVRHWLKSFQKVRQIFYSESSLAILRVFICWWTSRIRQNRFIEHFSWEEERELYDLGGILNWLYFEVGNKDIFHQEKEYLVNLFNQAKVVHYEESFMQWAEYEKEKQFSHLLVEQISNVLQVDLFQDHKIVKDLTHHLKATFLILENGGRINNPYTEEIKVQYRAIYEIVQQLTMGMGHFFSDDEFAFITMHISACLDRVAPKKFSPTVVVVCSTGLATSSILTTKLAQLDVGVHLINVVSTEELQHELETKEIDFVLTTQEISFSPPNNTKIFRVSPLLNDNDKNKIRQETQKIINRNKLAQFNQSLTPLNDLKSILFRATIYTASTNDWRKAIEQASKPLLDSIIIRERYVQEMIMSVEQNGTYMVLLPKIAFVHAAPDNVVEEGLTMTVFDNEMDFGSFNTEKVKIIVVLAMKEPHNQDFLKLFQYLESEEIRQRLFAIGGKQE</sequence>
<evidence type="ECO:0000256" key="4">
    <source>
        <dbReference type="ARBA" id="ARBA00023159"/>
    </source>
</evidence>
<dbReference type="Gene3D" id="3.40.930.10">
    <property type="entry name" value="Mannitol-specific EII, Chain A"/>
    <property type="match status" value="1"/>
</dbReference>
<name>A0ABV6LRL1_9BACI</name>
<dbReference type="InterPro" id="IPR050661">
    <property type="entry name" value="BglG_antiterminators"/>
</dbReference>
<comment type="caution">
    <text evidence="9">The sequence shown here is derived from an EMBL/GenBank/DDBJ whole genome shotgun (WGS) entry which is preliminary data.</text>
</comment>
<dbReference type="PANTHER" id="PTHR30185:SF18">
    <property type="entry name" value="TRANSCRIPTIONAL REGULATOR MTLR"/>
    <property type="match status" value="1"/>
</dbReference>
<feature type="domain" description="PRD" evidence="8">
    <location>
        <begin position="286"/>
        <end position="389"/>
    </location>
</feature>
<evidence type="ECO:0000259" key="6">
    <source>
        <dbReference type="PROSITE" id="PS51094"/>
    </source>
</evidence>
<evidence type="ECO:0000256" key="5">
    <source>
        <dbReference type="ARBA" id="ARBA00023163"/>
    </source>
</evidence>
<keyword evidence="1" id="KW-0808">Transferase</keyword>
<dbReference type="PANTHER" id="PTHR30185">
    <property type="entry name" value="CRYPTIC BETA-GLUCOSIDE BGL OPERON ANTITERMINATOR"/>
    <property type="match status" value="1"/>
</dbReference>
<dbReference type="Gene3D" id="1.10.1790.10">
    <property type="entry name" value="PRD domain"/>
    <property type="match status" value="1"/>
</dbReference>
<dbReference type="Gene3D" id="3.40.50.2300">
    <property type="match status" value="1"/>
</dbReference>
<dbReference type="PROSITE" id="PS51372">
    <property type="entry name" value="PRD_2"/>
    <property type="match status" value="1"/>
</dbReference>
<keyword evidence="4" id="KW-0010">Activator</keyword>
<evidence type="ECO:0000313" key="10">
    <source>
        <dbReference type="Proteomes" id="UP001589836"/>
    </source>
</evidence>
<dbReference type="SUPFAM" id="SSF63520">
    <property type="entry name" value="PTS-regulatory domain, PRD"/>
    <property type="match status" value="1"/>
</dbReference>
<proteinExistence type="predicted"/>
<dbReference type="RefSeq" id="WP_377349527.1">
    <property type="nucleotide sequence ID" value="NZ_JBHLTP010000012.1"/>
</dbReference>
<dbReference type="InterPro" id="IPR036095">
    <property type="entry name" value="PTS_EIIB-like_sf"/>
</dbReference>
<keyword evidence="3" id="KW-0805">Transcription regulation</keyword>
<gene>
    <name evidence="9" type="ORF">ACFFGV_15290</name>
</gene>
<keyword evidence="5" id="KW-0804">Transcription</keyword>
<feature type="domain" description="PTS EIIA type-2" evidence="6">
    <location>
        <begin position="501"/>
        <end position="633"/>
    </location>
</feature>
<dbReference type="InterPro" id="IPR007737">
    <property type="entry name" value="Mga_HTH"/>
</dbReference>
<dbReference type="SUPFAM" id="SSF55804">
    <property type="entry name" value="Phoshotransferase/anion transport protein"/>
    <property type="match status" value="1"/>
</dbReference>
<dbReference type="Pfam" id="PF00359">
    <property type="entry name" value="PTS_EIIA_2"/>
    <property type="match status" value="1"/>
</dbReference>
<dbReference type="EMBL" id="JBHLTP010000012">
    <property type="protein sequence ID" value="MFC0524942.1"/>
    <property type="molecule type" value="Genomic_DNA"/>
</dbReference>
<dbReference type="SUPFAM" id="SSF52794">
    <property type="entry name" value="PTS system IIB component-like"/>
    <property type="match status" value="1"/>
</dbReference>
<keyword evidence="10" id="KW-1185">Reference proteome</keyword>
<dbReference type="Pfam" id="PF00874">
    <property type="entry name" value="PRD"/>
    <property type="match status" value="1"/>
</dbReference>
<dbReference type="PROSITE" id="PS51099">
    <property type="entry name" value="PTS_EIIB_TYPE_2"/>
    <property type="match status" value="1"/>
</dbReference>
<evidence type="ECO:0000259" key="7">
    <source>
        <dbReference type="PROSITE" id="PS51099"/>
    </source>
</evidence>
<dbReference type="CDD" id="cd05568">
    <property type="entry name" value="PTS_IIB_bgl_like"/>
    <property type="match status" value="1"/>
</dbReference>
<dbReference type="InterPro" id="IPR011608">
    <property type="entry name" value="PRD"/>
</dbReference>
<evidence type="ECO:0000313" key="9">
    <source>
        <dbReference type="EMBL" id="MFC0524942.1"/>
    </source>
</evidence>